<evidence type="ECO:0000256" key="1">
    <source>
        <dbReference type="SAM" id="MobiDB-lite"/>
    </source>
</evidence>
<dbReference type="AlphaFoldDB" id="A0A812IQG0"/>
<sequence length="256" mass="28842">MAVTDMWPVSPARTPASSTNSAPLHVDMRFPDVSVPNLEPTTKLAEEERTLSEVKRERDQAWKRAQSLEHSLEIERHTSRAVATEAVEAEAMWEARVAELMSELAQSESRLQSRHLVDQEQRQHMPEHLLQDIHDKMIMAVCQGEELKQSLFQQRCQYSSPSVESSCRGSASIPLQPCSWFATQGTPCNHARENAQLLERLLLVTEELQTAEAESQQSIGSGQRSTQDATHCLRQELAASQARAVLCQQEQWQAES</sequence>
<evidence type="ECO:0000313" key="2">
    <source>
        <dbReference type="EMBL" id="CAE7158140.1"/>
    </source>
</evidence>
<protein>
    <submittedName>
        <fullName evidence="2">Uncharacterized protein</fullName>
    </submittedName>
</protein>
<dbReference type="Proteomes" id="UP000649617">
    <property type="component" value="Unassembled WGS sequence"/>
</dbReference>
<accession>A0A812IQG0</accession>
<feature type="region of interest" description="Disordered" evidence="1">
    <location>
        <begin position="1"/>
        <end position="23"/>
    </location>
</feature>
<organism evidence="2 3">
    <name type="scientific">Symbiodinium pilosum</name>
    <name type="common">Dinoflagellate</name>
    <dbReference type="NCBI Taxonomy" id="2952"/>
    <lineage>
        <taxon>Eukaryota</taxon>
        <taxon>Sar</taxon>
        <taxon>Alveolata</taxon>
        <taxon>Dinophyceae</taxon>
        <taxon>Suessiales</taxon>
        <taxon>Symbiodiniaceae</taxon>
        <taxon>Symbiodinium</taxon>
    </lineage>
</organism>
<name>A0A812IQG0_SYMPI</name>
<dbReference type="OrthoDB" id="10594560at2759"/>
<reference evidence="2" key="1">
    <citation type="submission" date="2021-02" db="EMBL/GenBank/DDBJ databases">
        <authorList>
            <person name="Dougan E. K."/>
            <person name="Rhodes N."/>
            <person name="Thang M."/>
            <person name="Chan C."/>
        </authorList>
    </citation>
    <scope>NUCLEOTIDE SEQUENCE</scope>
</reference>
<evidence type="ECO:0000313" key="3">
    <source>
        <dbReference type="Proteomes" id="UP000649617"/>
    </source>
</evidence>
<dbReference type="EMBL" id="CAJNIZ010000291">
    <property type="protein sequence ID" value="CAE7158140.1"/>
    <property type="molecule type" value="Genomic_DNA"/>
</dbReference>
<gene>
    <name evidence="2" type="ORF">SPIL2461_LOCUS403</name>
</gene>
<feature type="non-terminal residue" evidence="2">
    <location>
        <position position="1"/>
    </location>
</feature>
<keyword evidence="3" id="KW-1185">Reference proteome</keyword>
<proteinExistence type="predicted"/>
<comment type="caution">
    <text evidence="2">The sequence shown here is derived from an EMBL/GenBank/DDBJ whole genome shotgun (WGS) entry which is preliminary data.</text>
</comment>